<organism evidence="1 2">
    <name type="scientific">Lactiplantibacillus paraplantarum</name>
    <dbReference type="NCBI Taxonomy" id="60520"/>
    <lineage>
        <taxon>Bacteria</taxon>
        <taxon>Bacillati</taxon>
        <taxon>Bacillota</taxon>
        <taxon>Bacilli</taxon>
        <taxon>Lactobacillales</taxon>
        <taxon>Lactobacillaceae</taxon>
        <taxon>Lactiplantibacillus</taxon>
    </lineage>
</organism>
<dbReference type="Proteomes" id="UP000236162">
    <property type="component" value="Unassembled WGS sequence"/>
</dbReference>
<accession>A0ABQ0N9J6</accession>
<evidence type="ECO:0000313" key="2">
    <source>
        <dbReference type="Proteomes" id="UP000236162"/>
    </source>
</evidence>
<evidence type="ECO:0000313" key="1">
    <source>
        <dbReference type="EMBL" id="GBF01711.1"/>
    </source>
</evidence>
<keyword evidence="2" id="KW-1185">Reference proteome</keyword>
<comment type="caution">
    <text evidence="1">The sequence shown here is derived from an EMBL/GenBank/DDBJ whole genome shotgun (WGS) entry which is preliminary data.</text>
</comment>
<name>A0ABQ0N9J6_9LACO</name>
<dbReference type="EMBL" id="BDOR01000004">
    <property type="protein sequence ID" value="GBF01711.1"/>
    <property type="molecule type" value="Genomic_DNA"/>
</dbReference>
<gene>
    <name evidence="1" type="ORF">LPPLD21_01243</name>
</gene>
<protein>
    <submittedName>
        <fullName evidence="1">Uncharacterized protein</fullName>
    </submittedName>
</protein>
<reference evidence="1 2" key="1">
    <citation type="submission" date="2017-04" db="EMBL/GenBank/DDBJ databases">
        <title>In vitro and in silico characterization of Lactobacillus paraplantarum D2-1, a starter culture for soymilk fermentation.</title>
        <authorList>
            <person name="Endo A."/>
            <person name="Sasaki F."/>
            <person name="Maeno S."/>
            <person name="Kanesaki Y."/>
            <person name="Kubota E."/>
            <person name="Torres G.A."/>
            <person name="Tomita S."/>
            <person name="Nakagawa J."/>
        </authorList>
    </citation>
    <scope>NUCLEOTIDE SEQUENCE [LARGE SCALE GENOMIC DNA]</scope>
    <source>
        <strain evidence="1 2">D2-1</strain>
    </source>
</reference>
<proteinExistence type="predicted"/>
<sequence length="34" mass="3855">MKIKSTLENAGGGYKLSIINVSNPFIILEWWCDL</sequence>